<accession>A0A9Q3V0X1</accession>
<evidence type="ECO:0000313" key="1">
    <source>
        <dbReference type="EMBL" id="MCD1115310.1"/>
    </source>
</evidence>
<evidence type="ECO:0000313" key="2">
    <source>
        <dbReference type="Proteomes" id="UP001108025"/>
    </source>
</evidence>
<dbReference type="Proteomes" id="UP001108025">
    <property type="component" value="Unassembled WGS sequence"/>
</dbReference>
<organism evidence="1 2">
    <name type="scientific">Chryseobacterium turcicum</name>
    <dbReference type="NCBI Taxonomy" id="2898076"/>
    <lineage>
        <taxon>Bacteria</taxon>
        <taxon>Pseudomonadati</taxon>
        <taxon>Bacteroidota</taxon>
        <taxon>Flavobacteriia</taxon>
        <taxon>Flavobacteriales</taxon>
        <taxon>Weeksellaceae</taxon>
        <taxon>Chryseobacterium group</taxon>
        <taxon>Chryseobacterium</taxon>
    </lineage>
</organism>
<proteinExistence type="predicted"/>
<gene>
    <name evidence="1" type="ORF">LO744_00260</name>
</gene>
<sequence>MKNLILLGLTLLSIQIFSQQMERKDCERYFKQTGLKYLECIYLYEKLDSEDKIYQVYKWSAFGRMIFTNIEKRKPGYFLISHEIAQPIYNEKTDEFDYPITVCQNRKLTKKESVDFENIINKYKFWEKQTYELDPVCSDGHGIVFQALCNGKFRNYSNGNCAPSDEYLNTMYDEIKKVLKL</sequence>
<dbReference type="AlphaFoldDB" id="A0A9Q3V0X1"/>
<name>A0A9Q3V0X1_9FLAO</name>
<keyword evidence="2" id="KW-1185">Reference proteome</keyword>
<reference evidence="1" key="1">
    <citation type="submission" date="2021-11" db="EMBL/GenBank/DDBJ databases">
        <title>Description of novel Chryseobacterium species.</title>
        <authorList>
            <person name="Saticioglu I.B."/>
            <person name="Ay H."/>
            <person name="Altun S."/>
            <person name="Duman M."/>
        </authorList>
    </citation>
    <scope>NUCLEOTIDE SEQUENCE</scope>
    <source>
        <strain evidence="1">C-17</strain>
    </source>
</reference>
<comment type="caution">
    <text evidence="1">The sequence shown here is derived from an EMBL/GenBank/DDBJ whole genome shotgun (WGS) entry which is preliminary data.</text>
</comment>
<dbReference type="EMBL" id="JAJNAY010000001">
    <property type="protein sequence ID" value="MCD1115310.1"/>
    <property type="molecule type" value="Genomic_DNA"/>
</dbReference>
<dbReference type="RefSeq" id="WP_230666229.1">
    <property type="nucleotide sequence ID" value="NZ_JAJNAY010000001.1"/>
</dbReference>
<protein>
    <submittedName>
        <fullName evidence="1">Uncharacterized protein</fullName>
    </submittedName>
</protein>